<reference evidence="2" key="2">
    <citation type="submission" date="2020-09" db="EMBL/GenBank/DDBJ databases">
        <authorList>
            <person name="Sun Q."/>
            <person name="Ohkuma M."/>
        </authorList>
    </citation>
    <scope>NUCLEOTIDE SEQUENCE</scope>
    <source>
        <strain evidence="2">JCM 4714</strain>
    </source>
</reference>
<sequence length="146" mass="15564">MSPVRRRLLVWILVPVTLLVAGLIGFLVYWGQTPPALGAHSSDVYRVTFSDTGGHSAPQVPTAFIKLPDGSKVGLQIGGPIHGSGPHRALLMIRPLLPSGSYGDGTSFPVAPGDVVREHGLRVKVLKVWAMPDWKKSAVDVQADPS</sequence>
<keyword evidence="1" id="KW-1133">Transmembrane helix</keyword>
<keyword evidence="1" id="KW-0472">Membrane</keyword>
<organism evidence="2 3">
    <name type="scientific">Streptomyces alanosinicus</name>
    <dbReference type="NCBI Taxonomy" id="68171"/>
    <lineage>
        <taxon>Bacteria</taxon>
        <taxon>Bacillati</taxon>
        <taxon>Actinomycetota</taxon>
        <taxon>Actinomycetes</taxon>
        <taxon>Kitasatosporales</taxon>
        <taxon>Streptomycetaceae</taxon>
        <taxon>Streptomyces</taxon>
    </lineage>
</organism>
<accession>A0A918YS43</accession>
<name>A0A918YS43_9ACTN</name>
<evidence type="ECO:0000313" key="2">
    <source>
        <dbReference type="EMBL" id="GHE11736.1"/>
    </source>
</evidence>
<reference evidence="2" key="1">
    <citation type="journal article" date="2014" name="Int. J. Syst. Evol. Microbiol.">
        <title>Complete genome sequence of Corynebacterium casei LMG S-19264T (=DSM 44701T), isolated from a smear-ripened cheese.</title>
        <authorList>
            <consortium name="US DOE Joint Genome Institute (JGI-PGF)"/>
            <person name="Walter F."/>
            <person name="Albersmeier A."/>
            <person name="Kalinowski J."/>
            <person name="Ruckert C."/>
        </authorList>
    </citation>
    <scope>NUCLEOTIDE SEQUENCE</scope>
    <source>
        <strain evidence="2">JCM 4714</strain>
    </source>
</reference>
<evidence type="ECO:0000313" key="3">
    <source>
        <dbReference type="Proteomes" id="UP000655443"/>
    </source>
</evidence>
<dbReference type="AlphaFoldDB" id="A0A918YS43"/>
<evidence type="ECO:0000256" key="1">
    <source>
        <dbReference type="SAM" id="Phobius"/>
    </source>
</evidence>
<keyword evidence="1" id="KW-0812">Transmembrane</keyword>
<dbReference type="RefSeq" id="WP_189957869.1">
    <property type="nucleotide sequence ID" value="NZ_BMVG01000030.1"/>
</dbReference>
<dbReference type="EMBL" id="BMVG01000030">
    <property type="protein sequence ID" value="GHE11736.1"/>
    <property type="molecule type" value="Genomic_DNA"/>
</dbReference>
<feature type="transmembrane region" description="Helical" evidence="1">
    <location>
        <begin position="9"/>
        <end position="31"/>
    </location>
</feature>
<gene>
    <name evidence="2" type="ORF">GCM10010339_72550</name>
</gene>
<comment type="caution">
    <text evidence="2">The sequence shown here is derived from an EMBL/GenBank/DDBJ whole genome shotgun (WGS) entry which is preliminary data.</text>
</comment>
<proteinExistence type="predicted"/>
<dbReference type="Proteomes" id="UP000655443">
    <property type="component" value="Unassembled WGS sequence"/>
</dbReference>
<protein>
    <submittedName>
        <fullName evidence="2">Uncharacterized protein</fullName>
    </submittedName>
</protein>
<keyword evidence="3" id="KW-1185">Reference proteome</keyword>